<dbReference type="PROSITE" id="PS50042">
    <property type="entry name" value="CNMP_BINDING_3"/>
    <property type="match status" value="1"/>
</dbReference>
<organism evidence="2 3">
    <name type="scientific">Chitinophaga pinensis (strain ATCC 43595 / DSM 2588 / LMG 13176 / NBRC 15968 / NCIMB 11800 / UQM 2034)</name>
    <dbReference type="NCBI Taxonomy" id="485918"/>
    <lineage>
        <taxon>Bacteria</taxon>
        <taxon>Pseudomonadati</taxon>
        <taxon>Bacteroidota</taxon>
        <taxon>Chitinophagia</taxon>
        <taxon>Chitinophagales</taxon>
        <taxon>Chitinophagaceae</taxon>
        <taxon>Chitinophaga</taxon>
    </lineage>
</organism>
<dbReference type="Proteomes" id="UP000002215">
    <property type="component" value="Chromosome"/>
</dbReference>
<dbReference type="AlphaFoldDB" id="A0A979GYX8"/>
<feature type="domain" description="Cyclic nucleotide-binding" evidence="1">
    <location>
        <begin position="22"/>
        <end position="115"/>
    </location>
</feature>
<name>A0A979GYX8_CHIPD</name>
<dbReference type="Pfam" id="PF00027">
    <property type="entry name" value="cNMP_binding"/>
    <property type="match status" value="1"/>
</dbReference>
<dbReference type="OrthoDB" id="1092431at2"/>
<dbReference type="InterPro" id="IPR018490">
    <property type="entry name" value="cNMP-bd_dom_sf"/>
</dbReference>
<dbReference type="InterPro" id="IPR014710">
    <property type="entry name" value="RmlC-like_jellyroll"/>
</dbReference>
<dbReference type="EMBL" id="CP001699">
    <property type="protein sequence ID" value="ACU63544.1"/>
    <property type="molecule type" value="Genomic_DNA"/>
</dbReference>
<dbReference type="SUPFAM" id="SSF51206">
    <property type="entry name" value="cAMP-binding domain-like"/>
    <property type="match status" value="1"/>
</dbReference>
<sequence length="192" mass="22757">MFTALSTYLKERTYLTPQELGLIEQYYTSRYLKKKEHLLQEGEICRHSGFVVKGCLRTYRVDEEGKEHTLKFVIENWWAYEPESYSNGTPSAFNIQALEDTELILCLKDDFQYLLERIPNLRVLTEKLQSNSFNASQQRIYHQIGHSPEERYKSFIAEYPDIFNRVPLHMLASYLGMSRETITRIRAHYAKK</sequence>
<evidence type="ECO:0000313" key="3">
    <source>
        <dbReference type="Proteomes" id="UP000002215"/>
    </source>
</evidence>
<dbReference type="InterPro" id="IPR000595">
    <property type="entry name" value="cNMP-bd_dom"/>
</dbReference>
<reference evidence="3" key="1">
    <citation type="submission" date="2009-08" db="EMBL/GenBank/DDBJ databases">
        <title>The complete genome of Chitinophaga pinensis DSM 2588.</title>
        <authorList>
            <consortium name="US DOE Joint Genome Institute (JGI-PGF)"/>
            <person name="Lucas S."/>
            <person name="Copeland A."/>
            <person name="Lapidus A."/>
            <person name="Glavina del Rio T."/>
            <person name="Dalin E."/>
            <person name="Tice H."/>
            <person name="Bruce D."/>
            <person name="Goodwin L."/>
            <person name="Pitluck S."/>
            <person name="Kyrpides N."/>
            <person name="Mavromatis K."/>
            <person name="Ivanova N."/>
            <person name="Mikhailova N."/>
            <person name="Sims D."/>
            <person name="Meinche L."/>
            <person name="Brettin T."/>
            <person name="Detter J.C."/>
            <person name="Han C."/>
            <person name="Larimer F."/>
            <person name="Land M."/>
            <person name="Hauser L."/>
            <person name="Markowitz V."/>
            <person name="Cheng J.-F."/>
            <person name="Hugenholtz P."/>
            <person name="Woyke T."/>
            <person name="Wu D."/>
            <person name="Spring S."/>
            <person name="Klenk H.-P."/>
            <person name="Eisen J.A."/>
        </authorList>
    </citation>
    <scope>NUCLEOTIDE SEQUENCE [LARGE SCALE GENOMIC DNA]</scope>
    <source>
        <strain evidence="3">ATCC 43595 / DSM 2588 / LMG 13176 / NBRC 15968 / NCIMB 11800 / UQM 2034</strain>
    </source>
</reference>
<dbReference type="Gene3D" id="2.60.120.10">
    <property type="entry name" value="Jelly Rolls"/>
    <property type="match status" value="1"/>
</dbReference>
<protein>
    <submittedName>
        <fullName evidence="2">Transcriptional regulator, Crp/Fnr family</fullName>
    </submittedName>
</protein>
<evidence type="ECO:0000259" key="1">
    <source>
        <dbReference type="PROSITE" id="PS50042"/>
    </source>
</evidence>
<dbReference type="KEGG" id="cpi:Cpin_6135"/>
<dbReference type="CDD" id="cd00038">
    <property type="entry name" value="CAP_ED"/>
    <property type="match status" value="1"/>
</dbReference>
<accession>A0A979GYX8</accession>
<evidence type="ECO:0000313" key="2">
    <source>
        <dbReference type="EMBL" id="ACU63544.1"/>
    </source>
</evidence>
<proteinExistence type="predicted"/>
<gene>
    <name evidence="2" type="ordered locus">Cpin_6135</name>
</gene>
<reference evidence="2 3" key="2">
    <citation type="journal article" date="2010" name="Stand. Genomic Sci.">
        <title>Complete genome sequence of Chitinophaga pinensis type strain (UQM 2034).</title>
        <authorList>
            <person name="Glavina Del Rio T."/>
            <person name="Abt B."/>
            <person name="Spring S."/>
            <person name="Lapidus A."/>
            <person name="Nolan M."/>
            <person name="Tice H."/>
            <person name="Copeland A."/>
            <person name="Cheng J.F."/>
            <person name="Chen F."/>
            <person name="Bruce D."/>
            <person name="Goodwin L."/>
            <person name="Pitluck S."/>
            <person name="Ivanova N."/>
            <person name="Mavromatis K."/>
            <person name="Mikhailova N."/>
            <person name="Pati A."/>
            <person name="Chen A."/>
            <person name="Palaniappan K."/>
            <person name="Land M."/>
            <person name="Hauser L."/>
            <person name="Chang Y.J."/>
            <person name="Jeffries C.D."/>
            <person name="Chain P."/>
            <person name="Saunders E."/>
            <person name="Detter J.C."/>
            <person name="Brettin T."/>
            <person name="Rohde M."/>
            <person name="Goker M."/>
            <person name="Bristow J."/>
            <person name="Eisen J.A."/>
            <person name="Markowitz V."/>
            <person name="Hugenholtz P."/>
            <person name="Kyrpides N.C."/>
            <person name="Klenk H.P."/>
            <person name="Lucas S."/>
        </authorList>
    </citation>
    <scope>NUCLEOTIDE SEQUENCE [LARGE SCALE GENOMIC DNA]</scope>
    <source>
        <strain evidence="3">ATCC 43595 / DSM 2588 / LMG 13176 / NBRC 15968 / NCIMB 11800 / UQM 2034</strain>
    </source>
</reference>